<feature type="compositionally biased region" description="Polar residues" evidence="7">
    <location>
        <begin position="131"/>
        <end position="145"/>
    </location>
</feature>
<name>A0A2V1AVY2_9ASCO</name>
<feature type="compositionally biased region" description="Basic residues" evidence="7">
    <location>
        <begin position="233"/>
        <end position="243"/>
    </location>
</feature>
<comment type="similarity">
    <text evidence="2 6">Belongs to the C1D family.</text>
</comment>
<keyword evidence="9" id="KW-1185">Reference proteome</keyword>
<evidence type="ECO:0000256" key="2">
    <source>
        <dbReference type="ARBA" id="ARBA00009154"/>
    </source>
</evidence>
<evidence type="ECO:0000256" key="1">
    <source>
        <dbReference type="ARBA" id="ARBA00004123"/>
    </source>
</evidence>
<reference evidence="8 9" key="1">
    <citation type="submission" date="2017-12" db="EMBL/GenBank/DDBJ databases">
        <title>Genome Sequence of a Multidrug-Resistant Candida haemulonii Isolate from a Patient with Chronic Leg Ulcers in Israel.</title>
        <authorList>
            <person name="Chow N.A."/>
            <person name="Gade L."/>
            <person name="Batra D."/>
            <person name="Rowe L.A."/>
            <person name="Ben-Ami R."/>
            <person name="Loparev V.N."/>
            <person name="Litvintseva A.P."/>
        </authorList>
    </citation>
    <scope>NUCLEOTIDE SEQUENCE [LARGE SCALE GENOMIC DNA]</scope>
    <source>
        <strain evidence="8 9">B11899</strain>
    </source>
</reference>
<comment type="subcellular location">
    <subcellularLocation>
        <location evidence="1 6">Nucleus</location>
    </subcellularLocation>
</comment>
<dbReference type="PANTHER" id="PTHR15341">
    <property type="entry name" value="SUN-COR STEROID HORMONE RECEPTOR CO-REPRESSOR"/>
    <property type="match status" value="1"/>
</dbReference>
<dbReference type="OrthoDB" id="1421013at2759"/>
<keyword evidence="5 6" id="KW-0539">Nucleus</keyword>
<dbReference type="PANTHER" id="PTHR15341:SF3">
    <property type="entry name" value="NUCLEAR NUCLEIC ACID-BINDING PROTEIN C1D"/>
    <property type="match status" value="1"/>
</dbReference>
<evidence type="ECO:0000256" key="3">
    <source>
        <dbReference type="ARBA" id="ARBA00022552"/>
    </source>
</evidence>
<dbReference type="InterPro" id="IPR007146">
    <property type="entry name" value="Sas10/Utp3/C1D"/>
</dbReference>
<dbReference type="GO" id="GO:0003723">
    <property type="term" value="F:RNA binding"/>
    <property type="evidence" value="ECO:0007669"/>
    <property type="project" value="UniProtKB-UniRule"/>
</dbReference>
<feature type="region of interest" description="Disordered" evidence="7">
    <location>
        <begin position="90"/>
        <end position="243"/>
    </location>
</feature>
<dbReference type="GO" id="GO:0010468">
    <property type="term" value="P:regulation of gene expression"/>
    <property type="evidence" value="ECO:0007669"/>
    <property type="project" value="TreeGrafter"/>
</dbReference>
<evidence type="ECO:0000256" key="6">
    <source>
        <dbReference type="RuleBase" id="RU368003"/>
    </source>
</evidence>
<feature type="compositionally biased region" description="Basic and acidic residues" evidence="7">
    <location>
        <begin position="90"/>
        <end position="112"/>
    </location>
</feature>
<accession>A0A2V1AVY2</accession>
<dbReference type="Proteomes" id="UP000244309">
    <property type="component" value="Unassembled WGS sequence"/>
</dbReference>
<organism evidence="8 9">
    <name type="scientific">Candidozyma haemuli</name>
    <dbReference type="NCBI Taxonomy" id="45357"/>
    <lineage>
        <taxon>Eukaryota</taxon>
        <taxon>Fungi</taxon>
        <taxon>Dikarya</taxon>
        <taxon>Ascomycota</taxon>
        <taxon>Saccharomycotina</taxon>
        <taxon>Pichiomycetes</taxon>
        <taxon>Metschnikowiaceae</taxon>
        <taxon>Candidozyma</taxon>
    </lineage>
</organism>
<dbReference type="GO" id="GO:0000178">
    <property type="term" value="C:exosome (RNase complex)"/>
    <property type="evidence" value="ECO:0007669"/>
    <property type="project" value="TreeGrafter"/>
</dbReference>
<dbReference type="GeneID" id="37010627"/>
<comment type="function">
    <text evidence="6">Required for exosome-dependent processing of pre-rRNA and small nucleolar RNA (snRNA) precursors. Involved in processing of 35S pre-rRNA at the A0, A1 and A2 sites.</text>
</comment>
<dbReference type="VEuPathDB" id="FungiDB:CXQ85_005297"/>
<sequence length="243" mass="26573">MENVEEVRDLALGLQDSVKELEVALSPLVGESLDELIKKCKSPKEEAEFLTNYLYCTVSIVFAYLKASGVNTDGHPIMRELDRVKASMKKLKDLDTADQKAEDTDTKSKEEAAQYIQRTLGGASGGAAASNSMKSPAISASNFQGKHTKFKDEDNDDSDEELQQKPVEGTSKKETTESIAPRSNAPTGPKVTENQNKKEAPRPKGRNQPKGNPKGQSKNQQKNNQGKVSKPQPQRKKGKAGKK</sequence>
<dbReference type="GO" id="GO:0000460">
    <property type="term" value="P:maturation of 5.8S rRNA"/>
    <property type="evidence" value="ECO:0007669"/>
    <property type="project" value="TreeGrafter"/>
</dbReference>
<evidence type="ECO:0000256" key="7">
    <source>
        <dbReference type="SAM" id="MobiDB-lite"/>
    </source>
</evidence>
<dbReference type="InterPro" id="IPR011082">
    <property type="entry name" value="Exosome-assoc_fac/DNA_repair"/>
</dbReference>
<dbReference type="GO" id="GO:0003677">
    <property type="term" value="F:DNA binding"/>
    <property type="evidence" value="ECO:0007669"/>
    <property type="project" value="TreeGrafter"/>
</dbReference>
<dbReference type="RefSeq" id="XP_025343210.1">
    <property type="nucleotide sequence ID" value="XM_025488894.1"/>
</dbReference>
<evidence type="ECO:0000313" key="8">
    <source>
        <dbReference type="EMBL" id="PVH22270.1"/>
    </source>
</evidence>
<dbReference type="AlphaFoldDB" id="A0A2V1AVY2"/>
<evidence type="ECO:0000256" key="5">
    <source>
        <dbReference type="ARBA" id="ARBA00023242"/>
    </source>
</evidence>
<keyword evidence="3 6" id="KW-0698">rRNA processing</keyword>
<keyword evidence="4 6" id="KW-0694">RNA-binding</keyword>
<evidence type="ECO:0000313" key="9">
    <source>
        <dbReference type="Proteomes" id="UP000244309"/>
    </source>
</evidence>
<dbReference type="GO" id="GO:0005730">
    <property type="term" value="C:nucleolus"/>
    <property type="evidence" value="ECO:0007669"/>
    <property type="project" value="TreeGrafter"/>
</dbReference>
<comment type="caution">
    <text evidence="8">The sequence shown here is derived from an EMBL/GenBank/DDBJ whole genome shotgun (WGS) entry which is preliminary data.</text>
</comment>
<feature type="compositionally biased region" description="Low complexity" evidence="7">
    <location>
        <begin position="210"/>
        <end position="227"/>
    </location>
</feature>
<dbReference type="Pfam" id="PF04000">
    <property type="entry name" value="Sas10_Utp3"/>
    <property type="match status" value="1"/>
</dbReference>
<gene>
    <name evidence="8" type="ORF">CXQ85_005297</name>
</gene>
<evidence type="ECO:0000256" key="4">
    <source>
        <dbReference type="ARBA" id="ARBA00022884"/>
    </source>
</evidence>
<protein>
    <recommendedName>
        <fullName evidence="6">Exosome complex protein</fullName>
    </recommendedName>
</protein>
<dbReference type="STRING" id="45357.A0A2V1AVY2"/>
<proteinExistence type="inferred from homology"/>
<dbReference type="EMBL" id="PKFO01000007">
    <property type="protein sequence ID" value="PVH22270.1"/>
    <property type="molecule type" value="Genomic_DNA"/>
</dbReference>